<feature type="domain" description="Nudix hydrolase" evidence="7">
    <location>
        <begin position="5"/>
        <end position="146"/>
    </location>
</feature>
<evidence type="ECO:0000256" key="5">
    <source>
        <dbReference type="ARBA" id="ARBA00022842"/>
    </source>
</evidence>
<evidence type="ECO:0000313" key="9">
    <source>
        <dbReference type="Proteomes" id="UP000292685"/>
    </source>
</evidence>
<evidence type="ECO:0000313" key="8">
    <source>
        <dbReference type="EMBL" id="RZU61809.1"/>
    </source>
</evidence>
<gene>
    <name evidence="8" type="ORF">EV380_1388</name>
</gene>
<dbReference type="Pfam" id="PF00293">
    <property type="entry name" value="NUDIX"/>
    <property type="match status" value="1"/>
</dbReference>
<evidence type="ECO:0000256" key="4">
    <source>
        <dbReference type="ARBA" id="ARBA00022801"/>
    </source>
</evidence>
<dbReference type="PROSITE" id="PS00893">
    <property type="entry name" value="NUDIX_BOX"/>
    <property type="match status" value="1"/>
</dbReference>
<dbReference type="InterPro" id="IPR015797">
    <property type="entry name" value="NUDIX_hydrolase-like_dom_sf"/>
</dbReference>
<evidence type="ECO:0000256" key="6">
    <source>
        <dbReference type="RuleBase" id="RU003476"/>
    </source>
</evidence>
<dbReference type="EMBL" id="SHLA01000001">
    <property type="protein sequence ID" value="RZU61809.1"/>
    <property type="molecule type" value="Genomic_DNA"/>
</dbReference>
<reference evidence="8 9" key="1">
    <citation type="submission" date="2019-02" db="EMBL/GenBank/DDBJ databases">
        <title>Sequencing the genomes of 1000 actinobacteria strains.</title>
        <authorList>
            <person name="Klenk H.-P."/>
        </authorList>
    </citation>
    <scope>NUCLEOTIDE SEQUENCE [LARGE SCALE GENOMIC DNA]</scope>
    <source>
        <strain evidence="8 9">DSM 17364</strain>
    </source>
</reference>
<dbReference type="SUPFAM" id="SSF55811">
    <property type="entry name" value="Nudix"/>
    <property type="match status" value="1"/>
</dbReference>
<comment type="caution">
    <text evidence="8">The sequence shown here is derived from an EMBL/GenBank/DDBJ whole genome shotgun (WGS) entry which is preliminary data.</text>
</comment>
<name>A0A4Q8AE22_9MICC</name>
<keyword evidence="3" id="KW-0479">Metal-binding</keyword>
<keyword evidence="5" id="KW-0460">Magnesium</keyword>
<accession>A0A4Q8AE22</accession>
<dbReference type="PANTHER" id="PTHR43758">
    <property type="entry name" value="7,8-DIHYDRO-8-OXOGUANINE TRIPHOSPHATASE"/>
    <property type="match status" value="1"/>
</dbReference>
<dbReference type="GO" id="GO:0005737">
    <property type="term" value="C:cytoplasm"/>
    <property type="evidence" value="ECO:0007669"/>
    <property type="project" value="TreeGrafter"/>
</dbReference>
<keyword evidence="4 6" id="KW-0378">Hydrolase</keyword>
<protein>
    <submittedName>
        <fullName evidence="8">8-oxo-dGTP diphosphatase</fullName>
    </submittedName>
</protein>
<evidence type="ECO:0000256" key="2">
    <source>
        <dbReference type="ARBA" id="ARBA00005582"/>
    </source>
</evidence>
<dbReference type="InterPro" id="IPR020084">
    <property type="entry name" value="NUDIX_hydrolase_CS"/>
</dbReference>
<evidence type="ECO:0000256" key="1">
    <source>
        <dbReference type="ARBA" id="ARBA00001946"/>
    </source>
</evidence>
<dbReference type="InterPro" id="IPR000086">
    <property type="entry name" value="NUDIX_hydrolase_dom"/>
</dbReference>
<dbReference type="PROSITE" id="PS51462">
    <property type="entry name" value="NUDIX"/>
    <property type="match status" value="1"/>
</dbReference>
<dbReference type="Gene3D" id="3.90.79.10">
    <property type="entry name" value="Nucleoside Triphosphate Pyrophosphohydrolase"/>
    <property type="match status" value="1"/>
</dbReference>
<dbReference type="GO" id="GO:0042262">
    <property type="term" value="P:DNA protection"/>
    <property type="evidence" value="ECO:0007669"/>
    <property type="project" value="TreeGrafter"/>
</dbReference>
<dbReference type="Proteomes" id="UP000292685">
    <property type="component" value="Unassembled WGS sequence"/>
</dbReference>
<dbReference type="CDD" id="cd03427">
    <property type="entry name" value="NUDIX_MTH1_Nudt1"/>
    <property type="match status" value="1"/>
</dbReference>
<comment type="cofactor">
    <cofactor evidence="1">
        <name>Mg(2+)</name>
        <dbReference type="ChEBI" id="CHEBI:18420"/>
    </cofactor>
</comment>
<evidence type="ECO:0000256" key="3">
    <source>
        <dbReference type="ARBA" id="ARBA00022723"/>
    </source>
</evidence>
<dbReference type="GO" id="GO:0008413">
    <property type="term" value="F:8-oxo-7,8-dihydroguanosine triphosphate pyrophosphatase activity"/>
    <property type="evidence" value="ECO:0007669"/>
    <property type="project" value="TreeGrafter"/>
</dbReference>
<proteinExistence type="inferred from homology"/>
<dbReference type="AlphaFoldDB" id="A0A4Q8AE22"/>
<dbReference type="RefSeq" id="WP_130450263.1">
    <property type="nucleotide sequence ID" value="NZ_SHLA01000001.1"/>
</dbReference>
<dbReference type="OrthoDB" id="9804563at2"/>
<keyword evidence="9" id="KW-1185">Reference proteome</keyword>
<dbReference type="PANTHER" id="PTHR43758:SF2">
    <property type="entry name" value="OXIDIZED PURINE NUCLEOSIDE TRIPHOSPHATE HYDROLASE"/>
    <property type="match status" value="1"/>
</dbReference>
<sequence length="169" mass="17632">MSGAGPTDVVLCAVIRQDDDGAPTVLLGVKKRGFATGKTVLPGGKVEAGESGAQAAARELHEETGLRVAPGELSLAATIQFVFPAQPAADMSCRVYRVAGRAAEASGAAHDTDELAVAWHRADDLPLADTWQDAARWLPEVIASPASPLQVRVELADDNETVADYRTGT</sequence>
<dbReference type="InterPro" id="IPR020476">
    <property type="entry name" value="Nudix_hydrolase"/>
</dbReference>
<dbReference type="GO" id="GO:0046872">
    <property type="term" value="F:metal ion binding"/>
    <property type="evidence" value="ECO:0007669"/>
    <property type="project" value="UniProtKB-KW"/>
</dbReference>
<comment type="similarity">
    <text evidence="2 6">Belongs to the Nudix hydrolase family.</text>
</comment>
<dbReference type="PRINTS" id="PR00502">
    <property type="entry name" value="NUDIXFAMILY"/>
</dbReference>
<evidence type="ECO:0000259" key="7">
    <source>
        <dbReference type="PROSITE" id="PS51462"/>
    </source>
</evidence>
<organism evidence="8 9">
    <name type="scientific">Zhihengliuella halotolerans</name>
    <dbReference type="NCBI Taxonomy" id="370736"/>
    <lineage>
        <taxon>Bacteria</taxon>
        <taxon>Bacillati</taxon>
        <taxon>Actinomycetota</taxon>
        <taxon>Actinomycetes</taxon>
        <taxon>Micrococcales</taxon>
        <taxon>Micrococcaceae</taxon>
        <taxon>Zhihengliuella</taxon>
    </lineage>
</organism>